<dbReference type="AlphaFoldDB" id="A0A0D2CZK1"/>
<dbReference type="EMBL" id="KN847358">
    <property type="protein sequence ID" value="KIW36443.1"/>
    <property type="molecule type" value="Genomic_DNA"/>
</dbReference>
<dbReference type="RefSeq" id="XP_016256659.1">
    <property type="nucleotide sequence ID" value="XM_016412984.1"/>
</dbReference>
<proteinExistence type="predicted"/>
<accession>A0A0D2CZK1</accession>
<reference evidence="3 4" key="1">
    <citation type="submission" date="2015-01" db="EMBL/GenBank/DDBJ databases">
        <title>The Genome Sequence of Exophiala oligosperma CBS72588.</title>
        <authorList>
            <consortium name="The Broad Institute Genomics Platform"/>
            <person name="Cuomo C."/>
            <person name="de Hoog S."/>
            <person name="Gorbushina A."/>
            <person name="Stielow B."/>
            <person name="Teixiera M."/>
            <person name="Abouelleil A."/>
            <person name="Chapman S.B."/>
            <person name="Priest M."/>
            <person name="Young S.K."/>
            <person name="Wortman J."/>
            <person name="Nusbaum C."/>
            <person name="Birren B."/>
        </authorList>
    </citation>
    <scope>NUCLEOTIDE SEQUENCE [LARGE SCALE GENOMIC DNA]</scope>
    <source>
        <strain evidence="3 4">CBS 72588</strain>
    </source>
</reference>
<feature type="region of interest" description="Disordered" evidence="2">
    <location>
        <begin position="93"/>
        <end position="139"/>
    </location>
</feature>
<keyword evidence="1" id="KW-0175">Coiled coil</keyword>
<evidence type="ECO:0000313" key="4">
    <source>
        <dbReference type="Proteomes" id="UP000053342"/>
    </source>
</evidence>
<feature type="coiled-coil region" evidence="1">
    <location>
        <begin position="239"/>
        <end position="273"/>
    </location>
</feature>
<gene>
    <name evidence="3" type="ORF">PV06_11331</name>
</gene>
<dbReference type="GeneID" id="27363405"/>
<organism evidence="3 4">
    <name type="scientific">Exophiala oligosperma</name>
    <dbReference type="NCBI Taxonomy" id="215243"/>
    <lineage>
        <taxon>Eukaryota</taxon>
        <taxon>Fungi</taxon>
        <taxon>Dikarya</taxon>
        <taxon>Ascomycota</taxon>
        <taxon>Pezizomycotina</taxon>
        <taxon>Eurotiomycetes</taxon>
        <taxon>Chaetothyriomycetidae</taxon>
        <taxon>Chaetothyriales</taxon>
        <taxon>Herpotrichiellaceae</taxon>
        <taxon>Exophiala</taxon>
    </lineage>
</organism>
<evidence type="ECO:0000256" key="1">
    <source>
        <dbReference type="SAM" id="Coils"/>
    </source>
</evidence>
<keyword evidence="4" id="KW-1185">Reference proteome</keyword>
<sequence>MASHRTAASVSEQSLAPWPPEALIAEVYSLAEEKGLSTCWTSVLSAKLKIQLPNGDFDLKSCLQVAPKEDLIACVTALRTELEASTCVRAQRKPYRRRLSGTRQRTSQEKRQARQKRSKTQVKVTTQDVRDPPGVPQPRQSMDVEIQKMENQETRIGQIQELLAVQHMQQQNFTSLEAQLGEMKSKTEAFHQQLLGELKMAQLTIDSATTVQTDPTIQALAGGDFINIRHCMEEQALDMRRNDEQLTEARRLIDEHRAEIRYLKTQLDKIQEEIQRGCVERQTSIISTDAFSEANTDCDKATVLTSSAESTQLHGSYPTETTQSYGIVESISFSTSPAAGIHAGMSQTSKLMEDNMASSEPGAVNAQYTPMFAETQQVHVRLLSDVKLGDYFHHAIDSDAVAGFRMH</sequence>
<name>A0A0D2CZK1_9EURO</name>
<dbReference type="HOGENOM" id="CLU_561433_0_0_1"/>
<dbReference type="VEuPathDB" id="FungiDB:PV06_11331"/>
<evidence type="ECO:0000313" key="3">
    <source>
        <dbReference type="EMBL" id="KIW36443.1"/>
    </source>
</evidence>
<evidence type="ECO:0000256" key="2">
    <source>
        <dbReference type="SAM" id="MobiDB-lite"/>
    </source>
</evidence>
<protein>
    <submittedName>
        <fullName evidence="3">Uncharacterized protein</fullName>
    </submittedName>
</protein>
<dbReference type="Proteomes" id="UP000053342">
    <property type="component" value="Unassembled WGS sequence"/>
</dbReference>